<gene>
    <name evidence="6" type="ORF">TCEB3V08_LOCUS516</name>
</gene>
<protein>
    <recommendedName>
        <fullName evidence="5">SERRATE/Ars2 C-terminal domain-containing protein</fullName>
    </recommendedName>
</protein>
<evidence type="ECO:0000256" key="3">
    <source>
        <dbReference type="ARBA" id="ARBA00023242"/>
    </source>
</evidence>
<proteinExistence type="inferred from homology"/>
<name>A0A7R9CAL3_TIMCR</name>
<evidence type="ECO:0000313" key="6">
    <source>
        <dbReference type="EMBL" id="CAD7392494.1"/>
    </source>
</evidence>
<sequence>MVLDKLLLYLRIVHSVDYYNHCEYPNEDEMPNRCGIMHARSIPPISKVIQFFTVTCLSNRLVSQQEISDYCRMFEQKVASFLQPNTIVTDEDYSKLGYKDPDIEVEKFVQANTQELAKDKWLCPLSGKKFKGPEFVRKHIFNKHAEKVEEVKKEVEYFNNYLRDPKRPQLPEHPGKRPQRGEGTPESQGFSAPAPYLPHYQYNSFARHGGYGGHPYGGYGYNQGYGRGRGYNRGRPLHPSPDCLQKILSQE</sequence>
<dbReference type="AlphaFoldDB" id="A0A7R9CAL3"/>
<reference evidence="6" key="1">
    <citation type="submission" date="2020-11" db="EMBL/GenBank/DDBJ databases">
        <authorList>
            <person name="Tran Van P."/>
        </authorList>
    </citation>
    <scope>NUCLEOTIDE SEQUENCE</scope>
</reference>
<evidence type="ECO:0000256" key="1">
    <source>
        <dbReference type="ARBA" id="ARBA00004123"/>
    </source>
</evidence>
<dbReference type="EMBL" id="OC316554">
    <property type="protein sequence ID" value="CAD7392494.1"/>
    <property type="molecule type" value="Genomic_DNA"/>
</dbReference>
<dbReference type="Pfam" id="PF04959">
    <property type="entry name" value="ARS2"/>
    <property type="match status" value="1"/>
</dbReference>
<keyword evidence="3" id="KW-0539">Nucleus</keyword>
<accession>A0A7R9CAL3</accession>
<dbReference type="PANTHER" id="PTHR13165">
    <property type="entry name" value="ARSENITE-RESISTANCE PROTEIN 2"/>
    <property type="match status" value="1"/>
</dbReference>
<feature type="domain" description="SERRATE/Ars2 C-terminal" evidence="5">
    <location>
        <begin position="62"/>
        <end position="231"/>
    </location>
</feature>
<organism evidence="6">
    <name type="scientific">Timema cristinae</name>
    <name type="common">Walking stick</name>
    <dbReference type="NCBI Taxonomy" id="61476"/>
    <lineage>
        <taxon>Eukaryota</taxon>
        <taxon>Metazoa</taxon>
        <taxon>Ecdysozoa</taxon>
        <taxon>Arthropoda</taxon>
        <taxon>Hexapoda</taxon>
        <taxon>Insecta</taxon>
        <taxon>Pterygota</taxon>
        <taxon>Neoptera</taxon>
        <taxon>Polyneoptera</taxon>
        <taxon>Phasmatodea</taxon>
        <taxon>Timematodea</taxon>
        <taxon>Timematoidea</taxon>
        <taxon>Timematidae</taxon>
        <taxon>Timema</taxon>
    </lineage>
</organism>
<feature type="compositionally biased region" description="Basic and acidic residues" evidence="4">
    <location>
        <begin position="163"/>
        <end position="175"/>
    </location>
</feature>
<feature type="region of interest" description="Disordered" evidence="4">
    <location>
        <begin position="230"/>
        <end position="251"/>
    </location>
</feature>
<evidence type="ECO:0000256" key="4">
    <source>
        <dbReference type="SAM" id="MobiDB-lite"/>
    </source>
</evidence>
<evidence type="ECO:0000259" key="5">
    <source>
        <dbReference type="Pfam" id="PF04959"/>
    </source>
</evidence>
<dbReference type="GO" id="GO:0031053">
    <property type="term" value="P:primary miRNA processing"/>
    <property type="evidence" value="ECO:0007669"/>
    <property type="project" value="TreeGrafter"/>
</dbReference>
<comment type="subcellular location">
    <subcellularLocation>
        <location evidence="1">Nucleus</location>
    </subcellularLocation>
</comment>
<evidence type="ECO:0000256" key="2">
    <source>
        <dbReference type="ARBA" id="ARBA00005407"/>
    </source>
</evidence>
<dbReference type="InterPro" id="IPR039727">
    <property type="entry name" value="SE/Ars2"/>
</dbReference>
<dbReference type="GO" id="GO:0016604">
    <property type="term" value="C:nuclear body"/>
    <property type="evidence" value="ECO:0007669"/>
    <property type="project" value="TreeGrafter"/>
</dbReference>
<dbReference type="PANTHER" id="PTHR13165:SF0">
    <property type="entry name" value="SERRATE RNA EFFECTOR MOLECULE HOMOLOG"/>
    <property type="match status" value="1"/>
</dbReference>
<feature type="region of interest" description="Disordered" evidence="4">
    <location>
        <begin position="162"/>
        <end position="193"/>
    </location>
</feature>
<dbReference type="InterPro" id="IPR007042">
    <property type="entry name" value="SERRATE/Ars2_C"/>
</dbReference>
<comment type="similarity">
    <text evidence="2">Belongs to the ARS2 family.</text>
</comment>